<dbReference type="PANTHER" id="PTHR42713">
    <property type="entry name" value="HISTIDINE KINASE-RELATED"/>
    <property type="match status" value="1"/>
</dbReference>
<dbReference type="PRINTS" id="PR00032">
    <property type="entry name" value="HTHARAC"/>
</dbReference>
<keyword evidence="3 8" id="KW-0597">Phosphoprotein</keyword>
<dbReference type="RefSeq" id="WP_135150746.1">
    <property type="nucleotide sequence ID" value="NZ_SOMN01000002.1"/>
</dbReference>
<evidence type="ECO:0000256" key="5">
    <source>
        <dbReference type="ARBA" id="ARBA00023015"/>
    </source>
</evidence>
<organism evidence="11 12">
    <name type="scientific">Cohnella luojiensis</name>
    <dbReference type="NCBI Taxonomy" id="652876"/>
    <lineage>
        <taxon>Bacteria</taxon>
        <taxon>Bacillati</taxon>
        <taxon>Bacillota</taxon>
        <taxon>Bacilli</taxon>
        <taxon>Bacillales</taxon>
        <taxon>Paenibacillaceae</taxon>
        <taxon>Cohnella</taxon>
    </lineage>
</organism>
<keyword evidence="4" id="KW-0902">Two-component regulatory system</keyword>
<dbReference type="EMBL" id="SOMN01000002">
    <property type="protein sequence ID" value="TFE30867.1"/>
    <property type="molecule type" value="Genomic_DNA"/>
</dbReference>
<dbReference type="Pfam" id="PF12833">
    <property type="entry name" value="HTH_18"/>
    <property type="match status" value="1"/>
</dbReference>
<dbReference type="InterPro" id="IPR051552">
    <property type="entry name" value="HptR"/>
</dbReference>
<dbReference type="InterPro" id="IPR001789">
    <property type="entry name" value="Sig_transdc_resp-reg_receiver"/>
</dbReference>
<accession>A0A4Y8MA74</accession>
<evidence type="ECO:0000313" key="12">
    <source>
        <dbReference type="Proteomes" id="UP000297900"/>
    </source>
</evidence>
<feature type="modified residue" description="4-aspartylphosphate" evidence="8">
    <location>
        <position position="55"/>
    </location>
</feature>
<evidence type="ECO:0000256" key="8">
    <source>
        <dbReference type="PROSITE-ProRule" id="PRU00169"/>
    </source>
</evidence>
<dbReference type="GO" id="GO:0005737">
    <property type="term" value="C:cytoplasm"/>
    <property type="evidence" value="ECO:0007669"/>
    <property type="project" value="UniProtKB-SubCell"/>
</dbReference>
<dbReference type="SMART" id="SM00342">
    <property type="entry name" value="HTH_ARAC"/>
    <property type="match status" value="1"/>
</dbReference>
<name>A0A4Y8MA74_9BACL</name>
<keyword evidence="12" id="KW-1185">Reference proteome</keyword>
<evidence type="ECO:0000256" key="2">
    <source>
        <dbReference type="ARBA" id="ARBA00022490"/>
    </source>
</evidence>
<evidence type="ECO:0000256" key="1">
    <source>
        <dbReference type="ARBA" id="ARBA00004496"/>
    </source>
</evidence>
<dbReference type="GO" id="GO:0000160">
    <property type="term" value="P:phosphorelay signal transduction system"/>
    <property type="evidence" value="ECO:0007669"/>
    <property type="project" value="UniProtKB-KW"/>
</dbReference>
<comment type="subcellular location">
    <subcellularLocation>
        <location evidence="1">Cytoplasm</location>
    </subcellularLocation>
</comment>
<keyword evidence="7" id="KW-0804">Transcription</keyword>
<dbReference type="InterPro" id="IPR011006">
    <property type="entry name" value="CheY-like_superfamily"/>
</dbReference>
<dbReference type="CDD" id="cd17536">
    <property type="entry name" value="REC_YesN-like"/>
    <property type="match status" value="1"/>
</dbReference>
<dbReference type="Pfam" id="PF00072">
    <property type="entry name" value="Response_reg"/>
    <property type="match status" value="1"/>
</dbReference>
<comment type="caution">
    <text evidence="11">The sequence shown here is derived from an EMBL/GenBank/DDBJ whole genome shotgun (WGS) entry which is preliminary data.</text>
</comment>
<dbReference type="GO" id="GO:0003700">
    <property type="term" value="F:DNA-binding transcription factor activity"/>
    <property type="evidence" value="ECO:0007669"/>
    <property type="project" value="InterPro"/>
</dbReference>
<protein>
    <submittedName>
        <fullName evidence="11">Response regulator</fullName>
    </submittedName>
</protein>
<keyword evidence="2" id="KW-0963">Cytoplasm</keyword>
<feature type="domain" description="HTH araC/xylS-type" evidence="9">
    <location>
        <begin position="447"/>
        <end position="545"/>
    </location>
</feature>
<dbReference type="SUPFAM" id="SSF52172">
    <property type="entry name" value="CheY-like"/>
    <property type="match status" value="1"/>
</dbReference>
<keyword evidence="5" id="KW-0805">Transcription regulation</keyword>
<dbReference type="Gene3D" id="1.10.10.60">
    <property type="entry name" value="Homeodomain-like"/>
    <property type="match status" value="2"/>
</dbReference>
<sequence length="549" mass="64538">MMGLMIVDDEPHAVDSLADTIDWAALGINKVHKAYSAMEALTTLKENPVDIIITDIHMPKMNGLEMIEEVRKIWPRTKCLILSGYAEFEFAQKAIQLQTVEYLLKPVLNEEVIDKISILVKQIQSEWLEISSNEQAVRAIKDNLSLLKGNLLLELLQGRKYPQTVWERKLELLQVPIVFGDRYHMFMMRLEEGFQSFDLGSRHLLEYAVYNIVEEILGQTADVWYSKDEYDYHVFLMKWKWDEAEQGRYLTLLYLNENEYVDNLFSRIQHNVKVFLKGQVTILVGGWEVFPNRLSSTYHEMLLMYRQQIGRDNSFYMKLSSFSTEKDIQPISSLYEPPVLSQLLETGRWQEGELKLRSIFDQFSNDKYATRDNLIEVYFHIYNAFTYILHRNGKKISDFLGSELDHLIDGNYYRNTVQLMDLSIKMLRQLRDESLTEMKDNRSQIVHRVQRYIENNLAGDVSLQTLGEQVYLHPAYLSKVYKMETGEGINQYVQRLRMEKAALLLKQTENRVYEIGKLIGLSNTTYFIKQFRKDYGMTPQEYRDVLRGE</sequence>
<dbReference type="InterPro" id="IPR020449">
    <property type="entry name" value="Tscrpt_reg_AraC-type_HTH"/>
</dbReference>
<keyword evidence="6" id="KW-0238">DNA-binding</keyword>
<evidence type="ECO:0000256" key="4">
    <source>
        <dbReference type="ARBA" id="ARBA00023012"/>
    </source>
</evidence>
<dbReference type="OrthoDB" id="9794370at2"/>
<proteinExistence type="predicted"/>
<evidence type="ECO:0000256" key="7">
    <source>
        <dbReference type="ARBA" id="ARBA00023163"/>
    </source>
</evidence>
<dbReference type="InterPro" id="IPR018060">
    <property type="entry name" value="HTH_AraC"/>
</dbReference>
<dbReference type="Proteomes" id="UP000297900">
    <property type="component" value="Unassembled WGS sequence"/>
</dbReference>
<evidence type="ECO:0000256" key="6">
    <source>
        <dbReference type="ARBA" id="ARBA00023125"/>
    </source>
</evidence>
<evidence type="ECO:0000259" key="9">
    <source>
        <dbReference type="PROSITE" id="PS01124"/>
    </source>
</evidence>
<evidence type="ECO:0000256" key="3">
    <source>
        <dbReference type="ARBA" id="ARBA00022553"/>
    </source>
</evidence>
<dbReference type="PANTHER" id="PTHR42713:SF3">
    <property type="entry name" value="TRANSCRIPTIONAL REGULATORY PROTEIN HPTR"/>
    <property type="match status" value="1"/>
</dbReference>
<dbReference type="Gene3D" id="3.40.50.2300">
    <property type="match status" value="1"/>
</dbReference>
<dbReference type="GO" id="GO:0043565">
    <property type="term" value="F:sequence-specific DNA binding"/>
    <property type="evidence" value="ECO:0007669"/>
    <property type="project" value="InterPro"/>
</dbReference>
<feature type="domain" description="Response regulatory" evidence="10">
    <location>
        <begin position="3"/>
        <end position="120"/>
    </location>
</feature>
<evidence type="ECO:0000313" key="11">
    <source>
        <dbReference type="EMBL" id="TFE30867.1"/>
    </source>
</evidence>
<dbReference type="SMART" id="SM00448">
    <property type="entry name" value="REC"/>
    <property type="match status" value="1"/>
</dbReference>
<dbReference type="AlphaFoldDB" id="A0A4Y8MA74"/>
<reference evidence="11 12" key="1">
    <citation type="submission" date="2019-03" db="EMBL/GenBank/DDBJ databases">
        <title>Cohnella endophytica sp. nov., a novel endophytic bacterium isolated from bark of Sonneratia apetala.</title>
        <authorList>
            <person name="Tuo L."/>
        </authorList>
    </citation>
    <scope>NUCLEOTIDE SEQUENCE [LARGE SCALE GENOMIC DNA]</scope>
    <source>
        <strain evidence="11 12">CCTCC AB 208254</strain>
    </source>
</reference>
<evidence type="ECO:0000259" key="10">
    <source>
        <dbReference type="PROSITE" id="PS50110"/>
    </source>
</evidence>
<dbReference type="PROSITE" id="PS50110">
    <property type="entry name" value="RESPONSE_REGULATORY"/>
    <property type="match status" value="1"/>
</dbReference>
<dbReference type="PROSITE" id="PS01124">
    <property type="entry name" value="HTH_ARAC_FAMILY_2"/>
    <property type="match status" value="1"/>
</dbReference>
<dbReference type="SUPFAM" id="SSF46689">
    <property type="entry name" value="Homeodomain-like"/>
    <property type="match status" value="2"/>
</dbReference>
<dbReference type="InterPro" id="IPR009057">
    <property type="entry name" value="Homeodomain-like_sf"/>
</dbReference>
<gene>
    <name evidence="11" type="ORF">E2980_03565</name>
</gene>